<feature type="domain" description="ATP-grasp" evidence="6">
    <location>
        <begin position="505"/>
        <end position="701"/>
    </location>
</feature>
<evidence type="ECO:0000256" key="5">
    <source>
        <dbReference type="SAM" id="MobiDB-lite"/>
    </source>
</evidence>
<dbReference type="InterPro" id="IPR011761">
    <property type="entry name" value="ATP-grasp"/>
</dbReference>
<evidence type="ECO:0000256" key="4">
    <source>
        <dbReference type="PROSITE-ProRule" id="PRU00409"/>
    </source>
</evidence>
<name>A0ABR9RND4_9ACTN</name>
<dbReference type="RefSeq" id="WP_193636429.1">
    <property type="nucleotide sequence ID" value="NZ_JADCSA010000001.1"/>
</dbReference>
<dbReference type="InterPro" id="IPR013815">
    <property type="entry name" value="ATP_grasp_subdomain_1"/>
</dbReference>
<dbReference type="Gene3D" id="3.30.470.20">
    <property type="entry name" value="ATP-grasp fold, B domain"/>
    <property type="match status" value="2"/>
</dbReference>
<evidence type="ECO:0000313" key="7">
    <source>
        <dbReference type="EMBL" id="MBE7323086.1"/>
    </source>
</evidence>
<sequence>MTRHLVIISGNDSSLPIVPLPDTTVTLVQTPDRATDLQRTSVDRYLEVPEITSDVLVDLLGNLHRDEPITALACFLEGVILEAARAADSLGLRANPVDAVATAKDKVRMREALERAGVPQRPWRTCRTAEEVIAFRDELGEPAIVVKPITGAGSAGVRLVSTDDEIRDHLAQIDTLHDWALRDNPDLLVLAEAVLPGREVSVEAITVDGIHEIVAVTDKITTGPPRFVEVGHRQPAAVDADAREAVERCVRAVLDAIGTRVGPSHTEVMIDGTDVWPIETHTRFGGDQIWELTQLTTGRHMATETLCALLDLPLPAPGPREDEAAIAFMTWSSAAELPPTCGVVRAKIPEERSADAHELLDSSGRGGYVLAAGPGSSDVALSAVASLQAPSNDAPILLMGPAKVLRRIEGSRLSSLLPAGSAVITNADVEVEPGHLTAFVTFDDFTHDDEIALVASELVERHNLQRVAVLAEADVLRAAQVRERHGLPGQTPSEALLFRDKPSMKAAVREAGIAVADHRVVSSAFELVDAAEALGFPCVVKPPNGRGSSGVETIADHDELRAFLRRGPFSDRGHTVELLVEAFQHGDQYRVDGVYQDGVPRLLSVARYVGSHLEYLAGGYLASVILPEHDEDAAAMLALARRVMEDALPTFDGGFHLEAFMTPDGPVFSEVGARLGGGSIPEEIELAYGADIIEETIRAQSGAPLVGERPRQLGLAGQVHVSPRPGLLVRAPETVSHPAVTLSEVAAPGLHYSAMSHTNAEYARAVFGAASVSDARTTIGEILAELEAATEWRTGDEPASTGDAPAEPTVGQAVAL</sequence>
<dbReference type="SMART" id="SM01209">
    <property type="entry name" value="GARS_A"/>
    <property type="match status" value="1"/>
</dbReference>
<keyword evidence="1" id="KW-0436">Ligase</keyword>
<dbReference type="InterPro" id="IPR052032">
    <property type="entry name" value="ATP-dep_AA_Ligase"/>
</dbReference>
<comment type="caution">
    <text evidence="7">The sequence shown here is derived from an EMBL/GenBank/DDBJ whole genome shotgun (WGS) entry which is preliminary data.</text>
</comment>
<evidence type="ECO:0000313" key="8">
    <source>
        <dbReference type="Proteomes" id="UP000756387"/>
    </source>
</evidence>
<dbReference type="Proteomes" id="UP000756387">
    <property type="component" value="Unassembled WGS sequence"/>
</dbReference>
<protein>
    <submittedName>
        <fullName evidence="7">ATP-grasp domain-containing protein</fullName>
    </submittedName>
</protein>
<evidence type="ECO:0000256" key="2">
    <source>
        <dbReference type="ARBA" id="ARBA00022741"/>
    </source>
</evidence>
<keyword evidence="3 4" id="KW-0067">ATP-binding</keyword>
<keyword evidence="8" id="KW-1185">Reference proteome</keyword>
<evidence type="ECO:0000256" key="3">
    <source>
        <dbReference type="ARBA" id="ARBA00022840"/>
    </source>
</evidence>
<reference evidence="7 8" key="1">
    <citation type="submission" date="2020-10" db="EMBL/GenBank/DDBJ databases">
        <title>Nocardioides sp. isolated from sludge.</title>
        <authorList>
            <person name="Zhang X."/>
        </authorList>
    </citation>
    <scope>NUCLEOTIDE SEQUENCE [LARGE SCALE GENOMIC DNA]</scope>
    <source>
        <strain evidence="7 8">Y6</strain>
    </source>
</reference>
<dbReference type="PANTHER" id="PTHR43585:SF2">
    <property type="entry name" value="ATP-GRASP ENZYME FSQD"/>
    <property type="match status" value="1"/>
</dbReference>
<dbReference type="EMBL" id="JADCSA010000001">
    <property type="protein sequence ID" value="MBE7323086.1"/>
    <property type="molecule type" value="Genomic_DNA"/>
</dbReference>
<dbReference type="Gene3D" id="3.30.1490.20">
    <property type="entry name" value="ATP-grasp fold, A domain"/>
    <property type="match status" value="2"/>
</dbReference>
<gene>
    <name evidence="7" type="ORF">IEQ44_00285</name>
</gene>
<evidence type="ECO:0000256" key="1">
    <source>
        <dbReference type="ARBA" id="ARBA00022598"/>
    </source>
</evidence>
<dbReference type="Pfam" id="PF13535">
    <property type="entry name" value="ATP-grasp_4"/>
    <property type="match status" value="2"/>
</dbReference>
<organism evidence="7 8">
    <name type="scientific">Nocardioides malaquae</name>
    <dbReference type="NCBI Taxonomy" id="2773426"/>
    <lineage>
        <taxon>Bacteria</taxon>
        <taxon>Bacillati</taxon>
        <taxon>Actinomycetota</taxon>
        <taxon>Actinomycetes</taxon>
        <taxon>Propionibacteriales</taxon>
        <taxon>Nocardioidaceae</taxon>
        <taxon>Nocardioides</taxon>
    </lineage>
</organism>
<dbReference type="PANTHER" id="PTHR43585">
    <property type="entry name" value="FUMIPYRROLE BIOSYNTHESIS PROTEIN C"/>
    <property type="match status" value="1"/>
</dbReference>
<feature type="region of interest" description="Disordered" evidence="5">
    <location>
        <begin position="790"/>
        <end position="816"/>
    </location>
</feature>
<accession>A0ABR9RND4</accession>
<dbReference type="Gene3D" id="3.40.50.20">
    <property type="match status" value="2"/>
</dbReference>
<dbReference type="SUPFAM" id="SSF56059">
    <property type="entry name" value="Glutathione synthetase ATP-binding domain-like"/>
    <property type="match status" value="2"/>
</dbReference>
<dbReference type="PROSITE" id="PS50975">
    <property type="entry name" value="ATP_GRASP"/>
    <property type="match status" value="2"/>
</dbReference>
<feature type="domain" description="ATP-grasp" evidence="6">
    <location>
        <begin position="110"/>
        <end position="310"/>
    </location>
</feature>
<keyword evidence="2 4" id="KW-0547">Nucleotide-binding</keyword>
<evidence type="ECO:0000259" key="6">
    <source>
        <dbReference type="PROSITE" id="PS50975"/>
    </source>
</evidence>
<proteinExistence type="predicted"/>